<keyword evidence="4" id="KW-1185">Reference proteome</keyword>
<feature type="region of interest" description="Disordered" evidence="1">
    <location>
        <begin position="136"/>
        <end position="161"/>
    </location>
</feature>
<accession>A0A560K512</accession>
<dbReference type="RefSeq" id="WP_136614992.1">
    <property type="nucleotide sequence ID" value="NZ_LWIG01000004.1"/>
</dbReference>
<evidence type="ECO:0000313" key="3">
    <source>
        <dbReference type="EMBL" id="TWB78423.1"/>
    </source>
</evidence>
<proteinExistence type="predicted"/>
<dbReference type="EMBL" id="VITW01000003">
    <property type="protein sequence ID" value="TWB78423.1"/>
    <property type="molecule type" value="Genomic_DNA"/>
</dbReference>
<name>A0A560K512_9BRAD</name>
<organism evidence="3 4">
    <name type="scientific">Bradyrhizobium sacchari</name>
    <dbReference type="NCBI Taxonomy" id="1399419"/>
    <lineage>
        <taxon>Bacteria</taxon>
        <taxon>Pseudomonadati</taxon>
        <taxon>Pseudomonadota</taxon>
        <taxon>Alphaproteobacteria</taxon>
        <taxon>Hyphomicrobiales</taxon>
        <taxon>Nitrobacteraceae</taxon>
        <taxon>Bradyrhizobium</taxon>
    </lineage>
</organism>
<protein>
    <submittedName>
        <fullName evidence="3">Uncharacterized protein</fullName>
    </submittedName>
</protein>
<evidence type="ECO:0000256" key="1">
    <source>
        <dbReference type="SAM" id="MobiDB-lite"/>
    </source>
</evidence>
<feature type="transmembrane region" description="Helical" evidence="2">
    <location>
        <begin position="20"/>
        <end position="41"/>
    </location>
</feature>
<comment type="caution">
    <text evidence="3">The sequence shown here is derived from an EMBL/GenBank/DDBJ whole genome shotgun (WGS) entry which is preliminary data.</text>
</comment>
<dbReference type="Proteomes" id="UP000315914">
    <property type="component" value="Unassembled WGS sequence"/>
</dbReference>
<keyword evidence="2" id="KW-0812">Transmembrane</keyword>
<keyword evidence="2" id="KW-0472">Membrane</keyword>
<gene>
    <name evidence="3" type="ORF">FBZ95_103261</name>
</gene>
<evidence type="ECO:0000313" key="4">
    <source>
        <dbReference type="Proteomes" id="UP000315914"/>
    </source>
</evidence>
<reference evidence="3 4" key="1">
    <citation type="submission" date="2019-06" db="EMBL/GenBank/DDBJ databases">
        <title>Genomic Encyclopedia of Type Strains, Phase IV (KMG-V): Genome sequencing to study the core and pangenomes of soil and plant-associated prokaryotes.</title>
        <authorList>
            <person name="Whitman W."/>
        </authorList>
    </citation>
    <scope>NUCLEOTIDE SEQUENCE [LARGE SCALE GENOMIC DNA]</scope>
    <source>
        <strain evidence="3 4">BR 10556</strain>
    </source>
</reference>
<sequence>MSDTPSQSSAPQERGLAITTAQATVAAAALAVVSAIGGAFIQSMTTRDVEAGKSSTALSIEKTKVDGSLEIERQKQAAATELARREFETKLILKAIETPDRDEAVRNLKFFLNAGFIQDPDQKIVNLSASQYPSITPPPPTVSVPFERRPAGQPPTSQDQVNPKLFEAASSLVGYSTANVPGTGRGMLASAWSVNEVARIALGKPISSSNGDNGLSILATFEILKARHIEQPIAKVKPGMIIVSPTQGSATGHIGITGTPLADEPDNFIIFSNSSTSAAFAQNFTLRSWKALFEEKKLEVHFFEIDFKAQ</sequence>
<evidence type="ECO:0000256" key="2">
    <source>
        <dbReference type="SAM" id="Phobius"/>
    </source>
</evidence>
<dbReference type="AlphaFoldDB" id="A0A560K512"/>
<dbReference type="OrthoDB" id="8255644at2"/>
<keyword evidence="2" id="KW-1133">Transmembrane helix</keyword>